<dbReference type="Proteomes" id="UP000078284">
    <property type="component" value="Chromosome 5"/>
</dbReference>
<accession>A0A178U7W1</accession>
<evidence type="ECO:0000256" key="2">
    <source>
        <dbReference type="SAM" id="SignalP"/>
    </source>
</evidence>
<dbReference type="Pfam" id="PF05617">
    <property type="entry name" value="Prolamin_like"/>
    <property type="match status" value="1"/>
</dbReference>
<evidence type="ECO:0000313" key="4">
    <source>
        <dbReference type="EMBL" id="OAO89903.1"/>
    </source>
</evidence>
<dbReference type="Proteomes" id="UP000426265">
    <property type="component" value="Unassembled WGS sequence"/>
</dbReference>
<evidence type="ECO:0000313" key="6">
    <source>
        <dbReference type="Proteomes" id="UP000078284"/>
    </source>
</evidence>
<dbReference type="EMBL" id="CACRSJ010000110">
    <property type="protein sequence ID" value="VYS68291.1"/>
    <property type="molecule type" value="Genomic_DNA"/>
</dbReference>
<dbReference type="AlphaFoldDB" id="A0A178U7W1"/>
<evidence type="ECO:0000259" key="3">
    <source>
        <dbReference type="Pfam" id="PF05617"/>
    </source>
</evidence>
<dbReference type="PANTHER" id="PTHR31951">
    <property type="entry name" value="BIFUNCTIONAL INHIBITOR/LIPID-TRANSFER PROTEIN/SEED STORAGE 2S ALBUMIN SUPERFAMILY PROTEIN-RELATED"/>
    <property type="match status" value="1"/>
</dbReference>
<dbReference type="InterPro" id="IPR008502">
    <property type="entry name" value="Prolamin-like"/>
</dbReference>
<reference evidence="6" key="1">
    <citation type="journal article" date="2016" name="Proc. Natl. Acad. Sci. U.S.A.">
        <title>Chromosome-level assembly of Arabidopsis thaliana Ler reveals the extent of translocation and inversion polymorphisms.</title>
        <authorList>
            <person name="Zapata L."/>
            <person name="Ding J."/>
            <person name="Willing E.M."/>
            <person name="Hartwig B."/>
            <person name="Bezdan D."/>
            <person name="Jiao W.B."/>
            <person name="Patel V."/>
            <person name="Velikkakam James G."/>
            <person name="Koornneef M."/>
            <person name="Ossowski S."/>
            <person name="Schneeberger K."/>
        </authorList>
    </citation>
    <scope>NUCLEOTIDE SEQUENCE [LARGE SCALE GENOMIC DNA]</scope>
    <source>
        <strain evidence="6">cv. Landsberg erecta</strain>
    </source>
</reference>
<evidence type="ECO:0000313" key="5">
    <source>
        <dbReference type="EMBL" id="VYS68291.1"/>
    </source>
</evidence>
<dbReference type="EMBL" id="LUHQ01000005">
    <property type="protein sequence ID" value="OAO89903.1"/>
    <property type="molecule type" value="Genomic_DNA"/>
</dbReference>
<protein>
    <recommendedName>
        <fullName evidence="3">Prolamin-like domain-containing protein</fullName>
    </recommendedName>
</protein>
<organism evidence="4 6">
    <name type="scientific">Arabidopsis thaliana</name>
    <name type="common">Mouse-ear cress</name>
    <dbReference type="NCBI Taxonomy" id="3702"/>
    <lineage>
        <taxon>Eukaryota</taxon>
        <taxon>Viridiplantae</taxon>
        <taxon>Streptophyta</taxon>
        <taxon>Embryophyta</taxon>
        <taxon>Tracheophyta</taxon>
        <taxon>Spermatophyta</taxon>
        <taxon>Magnoliopsida</taxon>
        <taxon>eudicotyledons</taxon>
        <taxon>Gunneridae</taxon>
        <taxon>Pentapetalae</taxon>
        <taxon>rosids</taxon>
        <taxon>malvids</taxon>
        <taxon>Brassicales</taxon>
        <taxon>Brassicaceae</taxon>
        <taxon>Camelineae</taxon>
        <taxon>Arabidopsis</taxon>
    </lineage>
</organism>
<dbReference type="PANTHER" id="PTHR31951:SF29">
    <property type="entry name" value="ECA1 GAMETOGENESIS FAMILY PROTEIN (DUF784)-RELATED"/>
    <property type="match status" value="1"/>
</dbReference>
<gene>
    <name evidence="4" type="ordered locus">AXX17_At5g31930</name>
    <name evidence="5" type="ORF">AN1_LOCUS23685</name>
</gene>
<sequence>MAKFNSQITTLFIVVALVCAFVPAFSVEEAEANLLWNTCLVKITPKCALDIIAAVFENGTMPDPCCNDLVKEGKVCHDTLIKYIADKPMLIAHETEYLKKSDDLWKHCVLISKSA</sequence>
<reference evidence="5 7" key="3">
    <citation type="submission" date="2019-11" db="EMBL/GenBank/DDBJ databases">
        <authorList>
            <person name="Jiao W.-B."/>
            <person name="Schneeberger K."/>
        </authorList>
    </citation>
    <scope>NUCLEOTIDE SEQUENCE [LARGE SCALE GENOMIC DNA]</scope>
    <source>
        <strain evidence="7">cv. An-1</strain>
    </source>
</reference>
<feature type="chain" id="PRO_5033255893" description="Prolamin-like domain-containing protein" evidence="2">
    <location>
        <begin position="21"/>
        <end position="115"/>
    </location>
</feature>
<feature type="signal peptide" evidence="2">
    <location>
        <begin position="1"/>
        <end position="20"/>
    </location>
</feature>
<keyword evidence="1 2" id="KW-0732">Signal</keyword>
<evidence type="ECO:0000313" key="7">
    <source>
        <dbReference type="Proteomes" id="UP000426265"/>
    </source>
</evidence>
<reference evidence="4" key="2">
    <citation type="submission" date="2016-03" db="EMBL/GenBank/DDBJ databases">
        <title>Full-length assembly of Arabidopsis thaliana Ler reveals the complement of translocations and inversions.</title>
        <authorList>
            <person name="Zapata L."/>
            <person name="Schneeberger K."/>
            <person name="Ossowski S."/>
        </authorList>
    </citation>
    <scope>NUCLEOTIDE SEQUENCE [LARGE SCALE GENOMIC DNA]</scope>
    <source>
        <tissue evidence="4">Leaf</tissue>
    </source>
</reference>
<name>A0A178U7W1_ARATH</name>
<proteinExistence type="predicted"/>
<feature type="domain" description="Prolamin-like" evidence="3">
    <location>
        <begin position="38"/>
        <end position="109"/>
    </location>
</feature>
<evidence type="ECO:0000256" key="1">
    <source>
        <dbReference type="ARBA" id="ARBA00022729"/>
    </source>
</evidence>